<name>A0A2V4BQ94_9FLAO</name>
<dbReference type="EMBL" id="QJHK01000006">
    <property type="protein sequence ID" value="PXY41196.1"/>
    <property type="molecule type" value="Genomic_DNA"/>
</dbReference>
<keyword evidence="1" id="KW-0472">Membrane</keyword>
<dbReference type="AlphaFoldDB" id="A0A2V4BQ94"/>
<proteinExistence type="predicted"/>
<keyword evidence="3" id="KW-1185">Reference proteome</keyword>
<protein>
    <recommendedName>
        <fullName evidence="4">DUF304 domain-containing protein</fullName>
    </recommendedName>
</protein>
<keyword evidence="1" id="KW-0812">Transmembrane</keyword>
<feature type="transmembrane region" description="Helical" evidence="1">
    <location>
        <begin position="35"/>
        <end position="52"/>
    </location>
</feature>
<accession>A0A2V4BQ94</accession>
<reference evidence="2 3" key="1">
    <citation type="submission" date="2018-05" db="EMBL/GenBank/DDBJ databases">
        <title>Flavobacterium sp. strain IMCC34759, incomplete genome.</title>
        <authorList>
            <person name="Joung Y."/>
            <person name="Cho J."/>
        </authorList>
    </citation>
    <scope>NUCLEOTIDE SEQUENCE [LARGE SCALE GENOMIC DNA]</scope>
    <source>
        <strain evidence="2 3">IMCC34759</strain>
    </source>
</reference>
<evidence type="ECO:0008006" key="4">
    <source>
        <dbReference type="Google" id="ProtNLM"/>
    </source>
</evidence>
<gene>
    <name evidence="2" type="ORF">DMB65_09590</name>
</gene>
<evidence type="ECO:0000313" key="3">
    <source>
        <dbReference type="Proteomes" id="UP000247903"/>
    </source>
</evidence>
<evidence type="ECO:0000256" key="1">
    <source>
        <dbReference type="SAM" id="Phobius"/>
    </source>
</evidence>
<feature type="transmembrane region" description="Helical" evidence="1">
    <location>
        <begin position="12"/>
        <end position="29"/>
    </location>
</feature>
<dbReference type="Proteomes" id="UP000247903">
    <property type="component" value="Unassembled WGS sequence"/>
</dbReference>
<organism evidence="2 3">
    <name type="scientific">Flavobacterium cheongpyeongense</name>
    <dbReference type="NCBI Taxonomy" id="2212651"/>
    <lineage>
        <taxon>Bacteria</taxon>
        <taxon>Pseudomonadati</taxon>
        <taxon>Bacteroidota</taxon>
        <taxon>Flavobacteriia</taxon>
        <taxon>Flavobacteriales</taxon>
        <taxon>Flavobacteriaceae</taxon>
        <taxon>Flavobacterium</taxon>
    </lineage>
</organism>
<keyword evidence="1" id="KW-1133">Transmembrane helix</keyword>
<sequence>MVEMKIGKHWLCYTPVWFIAIMSIMLLIFGNGNVYLFGWILLGFNILGYFTIKSYKWIAKDGEILIESGVLPWQKSYIRIPVARVLGMTVDSGGFFGWFLNYGTITLNAFDGSSSPIIGKHMKGAVAFMEHITGGDNPDRSDIRNDSV</sequence>
<evidence type="ECO:0000313" key="2">
    <source>
        <dbReference type="EMBL" id="PXY41196.1"/>
    </source>
</evidence>
<comment type="caution">
    <text evidence="2">The sequence shown here is derived from an EMBL/GenBank/DDBJ whole genome shotgun (WGS) entry which is preliminary data.</text>
</comment>